<keyword evidence="1" id="KW-0808">Transferase</keyword>
<evidence type="ECO:0000259" key="3">
    <source>
        <dbReference type="Pfam" id="PF00294"/>
    </source>
</evidence>
<reference evidence="4" key="1">
    <citation type="journal article" date="2012" name="PLoS ONE">
        <title>Gene sets for utilization of primary and secondary nutrition supplies in the distal gut of endangered iberian lynx.</title>
        <authorList>
            <person name="Alcaide M."/>
            <person name="Messina E."/>
            <person name="Richter M."/>
            <person name="Bargiela R."/>
            <person name="Peplies J."/>
            <person name="Huws S.A."/>
            <person name="Newbold C.J."/>
            <person name="Golyshin P.N."/>
            <person name="Simon M.A."/>
            <person name="Lopez G."/>
            <person name="Yakimov M.M."/>
            <person name="Ferrer M."/>
        </authorList>
    </citation>
    <scope>NUCLEOTIDE SEQUENCE</scope>
</reference>
<evidence type="ECO:0000313" key="4">
    <source>
        <dbReference type="EMBL" id="EJX02056.1"/>
    </source>
</evidence>
<proteinExistence type="predicted"/>
<dbReference type="SUPFAM" id="SSF53613">
    <property type="entry name" value="Ribokinase-like"/>
    <property type="match status" value="1"/>
</dbReference>
<feature type="non-terminal residue" evidence="4">
    <location>
        <position position="115"/>
    </location>
</feature>
<dbReference type="EMBL" id="AMCI01002702">
    <property type="protein sequence ID" value="EJX02056.1"/>
    <property type="molecule type" value="Genomic_DNA"/>
</dbReference>
<organism evidence="4">
    <name type="scientific">gut metagenome</name>
    <dbReference type="NCBI Taxonomy" id="749906"/>
    <lineage>
        <taxon>unclassified sequences</taxon>
        <taxon>metagenomes</taxon>
        <taxon>organismal metagenomes</taxon>
    </lineage>
</organism>
<sequence>MENIMNNKVVVIGGVNMDIEGSPASELIMWDSNPGFVSIRPGGVGRNIAHNLRNLGMELSFITAIGGDLYATGLRDNCNALGMDMSMALVLPERRSSVYLYVNDEKGNMRVAVSD</sequence>
<dbReference type="PROSITE" id="PS00583">
    <property type="entry name" value="PFKB_KINASES_1"/>
    <property type="match status" value="1"/>
</dbReference>
<gene>
    <name evidence="4" type="ORF">EVA_09837</name>
</gene>
<dbReference type="InterPro" id="IPR011611">
    <property type="entry name" value="PfkB_dom"/>
</dbReference>
<keyword evidence="2 4" id="KW-0418">Kinase</keyword>
<dbReference type="Gene3D" id="3.40.1190.20">
    <property type="match status" value="1"/>
</dbReference>
<protein>
    <submittedName>
        <fullName evidence="4">Kinase, PfkB family</fullName>
    </submittedName>
</protein>
<dbReference type="AlphaFoldDB" id="J9CPN1"/>
<feature type="domain" description="Carbohydrate kinase PfkB" evidence="3">
    <location>
        <begin position="7"/>
        <end position="111"/>
    </location>
</feature>
<accession>J9CPN1</accession>
<dbReference type="InterPro" id="IPR029056">
    <property type="entry name" value="Ribokinase-like"/>
</dbReference>
<comment type="caution">
    <text evidence="4">The sequence shown here is derived from an EMBL/GenBank/DDBJ whole genome shotgun (WGS) entry which is preliminary data.</text>
</comment>
<evidence type="ECO:0000256" key="1">
    <source>
        <dbReference type="ARBA" id="ARBA00022679"/>
    </source>
</evidence>
<evidence type="ECO:0000256" key="2">
    <source>
        <dbReference type="ARBA" id="ARBA00022777"/>
    </source>
</evidence>
<dbReference type="Pfam" id="PF00294">
    <property type="entry name" value="PfkB"/>
    <property type="match status" value="1"/>
</dbReference>
<dbReference type="GO" id="GO:0016301">
    <property type="term" value="F:kinase activity"/>
    <property type="evidence" value="ECO:0007669"/>
    <property type="project" value="UniProtKB-KW"/>
</dbReference>
<dbReference type="InterPro" id="IPR002173">
    <property type="entry name" value="Carboh/pur_kinase_PfkB_CS"/>
</dbReference>
<name>J9CPN1_9ZZZZ</name>